<dbReference type="PANTHER" id="PTHR43537">
    <property type="entry name" value="TRANSCRIPTIONAL REGULATOR, GNTR FAMILY"/>
    <property type="match status" value="1"/>
</dbReference>
<reference evidence="5 6" key="1">
    <citation type="submission" date="2023-02" db="EMBL/GenBank/DDBJ databases">
        <title>Devosia chondri sp. nov., isolated from the phycosphere of marine algae.</title>
        <authorList>
            <person name="Kim J.M."/>
            <person name="Lee J.K."/>
            <person name="Choi B.J."/>
            <person name="Bayburt H."/>
            <person name="Jeon C.O."/>
        </authorList>
    </citation>
    <scope>NUCLEOTIDE SEQUENCE [LARGE SCALE GENOMIC DNA]</scope>
    <source>
        <strain evidence="5 6">G2-5</strain>
    </source>
</reference>
<evidence type="ECO:0000259" key="4">
    <source>
        <dbReference type="PROSITE" id="PS50949"/>
    </source>
</evidence>
<dbReference type="SUPFAM" id="SSF48008">
    <property type="entry name" value="GntR ligand-binding domain-like"/>
    <property type="match status" value="1"/>
</dbReference>
<evidence type="ECO:0000256" key="3">
    <source>
        <dbReference type="ARBA" id="ARBA00023163"/>
    </source>
</evidence>
<sequence length="211" mass="23678">MSRVAAYQNFRERLLSGELSPGQFVTQKELAELAGVPIATAREAIQKLEHESLLKVHPQRGIQVADITTRFIREAFGLRKMLEMQAVRSFAEPGNELEVTQLMNKTMQVLESARTSVPDEVLETAVDVDWEMHDKIIDHIDNGLLTEVYQVNAARLRLIKVSNRMSHQRAIEALGEHMTILEHCRNGDGNSAATALSEHIDIAMNRALQGK</sequence>
<accession>A0ABY7YVG4</accession>
<dbReference type="Proteomes" id="UP001222118">
    <property type="component" value="Chromosome"/>
</dbReference>
<dbReference type="Gene3D" id="1.20.120.530">
    <property type="entry name" value="GntR ligand-binding domain-like"/>
    <property type="match status" value="1"/>
</dbReference>
<dbReference type="InterPro" id="IPR011711">
    <property type="entry name" value="GntR_C"/>
</dbReference>
<dbReference type="EMBL" id="CP118247">
    <property type="protein sequence ID" value="WDR05192.1"/>
    <property type="molecule type" value="Genomic_DNA"/>
</dbReference>
<dbReference type="SMART" id="SM00345">
    <property type="entry name" value="HTH_GNTR"/>
    <property type="match status" value="1"/>
</dbReference>
<dbReference type="InterPro" id="IPR036388">
    <property type="entry name" value="WH-like_DNA-bd_sf"/>
</dbReference>
<dbReference type="SUPFAM" id="SSF46785">
    <property type="entry name" value="Winged helix' DNA-binding domain"/>
    <property type="match status" value="1"/>
</dbReference>
<keyword evidence="3" id="KW-0804">Transcription</keyword>
<dbReference type="RefSeq" id="WP_282210711.1">
    <property type="nucleotide sequence ID" value="NZ_CP118247.1"/>
</dbReference>
<evidence type="ECO:0000313" key="6">
    <source>
        <dbReference type="Proteomes" id="UP001222118"/>
    </source>
</evidence>
<dbReference type="Pfam" id="PF07729">
    <property type="entry name" value="FCD"/>
    <property type="match status" value="1"/>
</dbReference>
<keyword evidence="2" id="KW-0238">DNA-binding</keyword>
<dbReference type="PROSITE" id="PS50949">
    <property type="entry name" value="HTH_GNTR"/>
    <property type="match status" value="1"/>
</dbReference>
<keyword evidence="1" id="KW-0805">Transcription regulation</keyword>
<feature type="domain" description="HTH gntR-type" evidence="4">
    <location>
        <begin position="1"/>
        <end position="67"/>
    </location>
</feature>
<evidence type="ECO:0000256" key="1">
    <source>
        <dbReference type="ARBA" id="ARBA00023015"/>
    </source>
</evidence>
<dbReference type="Pfam" id="PF00392">
    <property type="entry name" value="GntR"/>
    <property type="match status" value="1"/>
</dbReference>
<dbReference type="InterPro" id="IPR008920">
    <property type="entry name" value="TF_FadR/GntR_C"/>
</dbReference>
<evidence type="ECO:0000313" key="5">
    <source>
        <dbReference type="EMBL" id="WDR05192.1"/>
    </source>
</evidence>
<dbReference type="Gene3D" id="1.10.10.10">
    <property type="entry name" value="Winged helix-like DNA-binding domain superfamily/Winged helix DNA-binding domain"/>
    <property type="match status" value="1"/>
</dbReference>
<protein>
    <submittedName>
        <fullName evidence="5">GntR family transcriptional regulator</fullName>
    </submittedName>
</protein>
<proteinExistence type="predicted"/>
<keyword evidence="6" id="KW-1185">Reference proteome</keyword>
<evidence type="ECO:0000256" key="2">
    <source>
        <dbReference type="ARBA" id="ARBA00023125"/>
    </source>
</evidence>
<dbReference type="PANTHER" id="PTHR43537:SF5">
    <property type="entry name" value="UXU OPERON TRANSCRIPTIONAL REGULATOR"/>
    <property type="match status" value="1"/>
</dbReference>
<name>A0ABY7YVG4_9HYPH</name>
<dbReference type="InterPro" id="IPR036390">
    <property type="entry name" value="WH_DNA-bd_sf"/>
</dbReference>
<gene>
    <name evidence="5" type="ORF">PSQ90_12945</name>
</gene>
<dbReference type="InterPro" id="IPR000524">
    <property type="entry name" value="Tscrpt_reg_HTH_GntR"/>
</dbReference>
<dbReference type="SMART" id="SM00895">
    <property type="entry name" value="FCD"/>
    <property type="match status" value="1"/>
</dbReference>
<organism evidence="5 6">
    <name type="scientific">Devosia rhodophyticola</name>
    <dbReference type="NCBI Taxonomy" id="3026423"/>
    <lineage>
        <taxon>Bacteria</taxon>
        <taxon>Pseudomonadati</taxon>
        <taxon>Pseudomonadota</taxon>
        <taxon>Alphaproteobacteria</taxon>
        <taxon>Hyphomicrobiales</taxon>
        <taxon>Devosiaceae</taxon>
        <taxon>Devosia</taxon>
    </lineage>
</organism>